<dbReference type="OrthoDB" id="269227at2759"/>
<dbReference type="SUPFAM" id="SSF54373">
    <property type="entry name" value="FAD-linked reductases, C-terminal domain"/>
    <property type="match status" value="1"/>
</dbReference>
<evidence type="ECO:0000259" key="7">
    <source>
        <dbReference type="Pfam" id="PF00732"/>
    </source>
</evidence>
<dbReference type="SUPFAM" id="SSF51905">
    <property type="entry name" value="FAD/NAD(P)-binding domain"/>
    <property type="match status" value="1"/>
</dbReference>
<name>A0A6P4J0W3_DROKI</name>
<dbReference type="InterPro" id="IPR012132">
    <property type="entry name" value="GMC_OxRdtase"/>
</dbReference>
<keyword evidence="6" id="KW-0732">Signal</keyword>
<evidence type="ECO:0000256" key="4">
    <source>
        <dbReference type="ARBA" id="ARBA00022827"/>
    </source>
</evidence>
<dbReference type="PIRSF" id="PIRSF000137">
    <property type="entry name" value="Alcohol_oxidase"/>
    <property type="match status" value="1"/>
</dbReference>
<dbReference type="GO" id="GO:0016614">
    <property type="term" value="F:oxidoreductase activity, acting on CH-OH group of donors"/>
    <property type="evidence" value="ECO:0007669"/>
    <property type="project" value="InterPro"/>
</dbReference>
<dbReference type="Gene3D" id="3.30.560.10">
    <property type="entry name" value="Glucose Oxidase, domain 3"/>
    <property type="match status" value="1"/>
</dbReference>
<keyword evidence="4 5" id="KW-0274">FAD</keyword>
<evidence type="ECO:0000313" key="9">
    <source>
        <dbReference type="Proteomes" id="UP001652661"/>
    </source>
</evidence>
<feature type="binding site" evidence="5">
    <location>
        <position position="287"/>
    </location>
    <ligand>
        <name>FAD</name>
        <dbReference type="ChEBI" id="CHEBI:57692"/>
    </ligand>
</feature>
<feature type="signal peptide" evidence="6">
    <location>
        <begin position="1"/>
        <end position="24"/>
    </location>
</feature>
<accession>A0A6P4J0W3</accession>
<feature type="domain" description="Glucose-methanol-choline oxidoreductase N-terminal" evidence="7">
    <location>
        <begin position="78"/>
        <end position="365"/>
    </location>
</feature>
<dbReference type="Gene3D" id="3.50.50.60">
    <property type="entry name" value="FAD/NAD(P)-binding domain"/>
    <property type="match status" value="1"/>
</dbReference>
<proteinExistence type="inferred from homology"/>
<evidence type="ECO:0000256" key="1">
    <source>
        <dbReference type="ARBA" id="ARBA00001974"/>
    </source>
</evidence>
<comment type="cofactor">
    <cofactor evidence="1 5">
        <name>FAD</name>
        <dbReference type="ChEBI" id="CHEBI:57692"/>
    </cofactor>
</comment>
<comment type="similarity">
    <text evidence="2">Belongs to the GMC oxidoreductase family.</text>
</comment>
<dbReference type="Pfam" id="PF00732">
    <property type="entry name" value="GMC_oxred_N"/>
    <property type="match status" value="1"/>
</dbReference>
<gene>
    <name evidence="10" type="primary">Eo</name>
</gene>
<dbReference type="AlphaFoldDB" id="A0A6P4J0W3"/>
<organism evidence="9 10">
    <name type="scientific">Drosophila kikkawai</name>
    <name type="common">Fruit fly</name>
    <dbReference type="NCBI Taxonomy" id="30033"/>
    <lineage>
        <taxon>Eukaryota</taxon>
        <taxon>Metazoa</taxon>
        <taxon>Ecdysozoa</taxon>
        <taxon>Arthropoda</taxon>
        <taxon>Hexapoda</taxon>
        <taxon>Insecta</taxon>
        <taxon>Pterygota</taxon>
        <taxon>Neoptera</taxon>
        <taxon>Endopterygota</taxon>
        <taxon>Diptera</taxon>
        <taxon>Brachycera</taxon>
        <taxon>Muscomorpha</taxon>
        <taxon>Ephydroidea</taxon>
        <taxon>Drosophilidae</taxon>
        <taxon>Drosophila</taxon>
        <taxon>Sophophora</taxon>
    </lineage>
</organism>
<feature type="binding site" evidence="5">
    <location>
        <position position="165"/>
    </location>
    <ligand>
        <name>FAD</name>
        <dbReference type="ChEBI" id="CHEBI:57692"/>
    </ligand>
</feature>
<evidence type="ECO:0000256" key="6">
    <source>
        <dbReference type="SAM" id="SignalP"/>
    </source>
</evidence>
<feature type="binding site" evidence="5">
    <location>
        <begin position="559"/>
        <end position="560"/>
    </location>
    <ligand>
        <name>FAD</name>
        <dbReference type="ChEBI" id="CHEBI:57692"/>
    </ligand>
</feature>
<evidence type="ECO:0000259" key="8">
    <source>
        <dbReference type="Pfam" id="PF05199"/>
    </source>
</evidence>
<dbReference type="GO" id="GO:0050660">
    <property type="term" value="F:flavin adenine dinucleotide binding"/>
    <property type="evidence" value="ECO:0007669"/>
    <property type="project" value="InterPro"/>
</dbReference>
<dbReference type="PANTHER" id="PTHR11552">
    <property type="entry name" value="GLUCOSE-METHANOL-CHOLINE GMC OXIDOREDUCTASE"/>
    <property type="match status" value="1"/>
</dbReference>
<dbReference type="PANTHER" id="PTHR11552:SF147">
    <property type="entry name" value="CHOLINE DEHYDROGENASE, MITOCHONDRIAL"/>
    <property type="match status" value="1"/>
</dbReference>
<protein>
    <submittedName>
        <fullName evidence="10">Ecdysone oxidase</fullName>
    </submittedName>
</protein>
<dbReference type="InterPro" id="IPR000172">
    <property type="entry name" value="GMC_OxRdtase_N"/>
</dbReference>
<evidence type="ECO:0000256" key="3">
    <source>
        <dbReference type="ARBA" id="ARBA00022630"/>
    </source>
</evidence>
<evidence type="ECO:0000256" key="5">
    <source>
        <dbReference type="PIRSR" id="PIRSR000137-2"/>
    </source>
</evidence>
<evidence type="ECO:0000313" key="10">
    <source>
        <dbReference type="RefSeq" id="XP_017028936.1"/>
    </source>
</evidence>
<dbReference type="Pfam" id="PF05199">
    <property type="entry name" value="GMC_oxred_C"/>
    <property type="match status" value="1"/>
</dbReference>
<dbReference type="InterPro" id="IPR007867">
    <property type="entry name" value="GMC_OxRtase_C"/>
</dbReference>
<dbReference type="Proteomes" id="UP001652661">
    <property type="component" value="Chromosome X"/>
</dbReference>
<sequence length="645" mass="70784">MPPSTLRLFWLGSLLLSLGGLVSSSQWFTVDSSGLGISLMESVALALNSSSLALANNTAWPLQHDPRFTEDLSEIETYDFIVVGAGSAGSIVASRLSESCHVRVLLLEAGDLPPLESEAFTLSGALHHDPRYMYLDEAVPNPECCQAMAEGHGCSWWHGRMMGGTGAINGNIFVPGSRSNFENWNATGWEWSQVQDTYRRLQERMKLSYLEANPLSLKLANVIYSGAAELGVPRMRQPLIAGASFGYTHHVPVTLNGGRRASSGRLYLAQDGVNRRPNLKVIRGAQVQRVLLSPEGNQAIGVTYSLNGQEISASISSPGEVILSAGTINSAKLLLLSGIGPQEELSSWNITVRQDLPVGHNLQDHGMLPLYLIFGSDCSVNSTRMPTENPYGPVSVAKYLLESQKGPLSQGFYMMGYINSRAPHSSLHQPDLHVVAHTLLPKGSSGSFGYLGFRPELIQAQVDILKEYDLLQIMGSLLRPVSRGRVRLAGIENHYAQAEEDQQTLLRFVRYVQRLTRTRAFRKCGLRLWLPPVQECDALATDSDDYWLCHIRHFYVGAWHSVGTCRMAARNSLGKEEVEKQQEDGGVVDERLRVHGVQRLRVVDASIMPELPAGNTNGPAMMIGERGAQLILEDRGEGNEVITDC</sequence>
<keyword evidence="9" id="KW-1185">Reference proteome</keyword>
<evidence type="ECO:0000256" key="2">
    <source>
        <dbReference type="ARBA" id="ARBA00010790"/>
    </source>
</evidence>
<dbReference type="RefSeq" id="XP_017028936.1">
    <property type="nucleotide sequence ID" value="XM_017173447.3"/>
</dbReference>
<reference evidence="10" key="1">
    <citation type="submission" date="2025-08" db="UniProtKB">
        <authorList>
            <consortium name="RefSeq"/>
        </authorList>
    </citation>
    <scope>IDENTIFICATION</scope>
    <source>
        <strain evidence="10">14028-0561.14</strain>
        <tissue evidence="10">Whole fly</tissue>
    </source>
</reference>
<keyword evidence="3" id="KW-0285">Flavoprotein</keyword>
<dbReference type="InterPro" id="IPR036188">
    <property type="entry name" value="FAD/NAD-bd_sf"/>
</dbReference>
<feature type="chain" id="PRO_5028438860" evidence="6">
    <location>
        <begin position="25"/>
        <end position="645"/>
    </location>
</feature>
<feature type="domain" description="Glucose-methanol-choline oxidoreductase C-terminal" evidence="8">
    <location>
        <begin position="480"/>
        <end position="624"/>
    </location>
</feature>